<evidence type="ECO:0000313" key="8">
    <source>
        <dbReference type="Proteomes" id="UP000317371"/>
    </source>
</evidence>
<dbReference type="PANTHER" id="PTHR42693">
    <property type="entry name" value="ARYLSULFATASE FAMILY MEMBER"/>
    <property type="match status" value="1"/>
</dbReference>
<name>A0A540VM85_9CHLR</name>
<accession>A0A540VM85</accession>
<evidence type="ECO:0000256" key="3">
    <source>
        <dbReference type="ARBA" id="ARBA00022801"/>
    </source>
</evidence>
<dbReference type="RefSeq" id="WP_141608089.1">
    <property type="nucleotide sequence ID" value="NZ_VIGC02000001.1"/>
</dbReference>
<proteinExistence type="inferred from homology"/>
<keyword evidence="2" id="KW-0479">Metal-binding</keyword>
<reference evidence="7 8" key="1">
    <citation type="submission" date="2019-06" db="EMBL/GenBank/DDBJ databases">
        <title>Genome sequence of Litorilinea aerophila BAA-2444.</title>
        <authorList>
            <person name="Maclea K.S."/>
            <person name="Maurais E.G."/>
            <person name="Iannazzi L.C."/>
        </authorList>
    </citation>
    <scope>NUCLEOTIDE SEQUENCE [LARGE SCALE GENOMIC DNA]</scope>
    <source>
        <strain evidence="7 8">ATCC BAA-2444</strain>
    </source>
</reference>
<keyword evidence="4" id="KW-0106">Calcium</keyword>
<protein>
    <submittedName>
        <fullName evidence="7">Sulfatase-like hydrolase/transferase</fullName>
    </submittedName>
</protein>
<evidence type="ECO:0000256" key="4">
    <source>
        <dbReference type="ARBA" id="ARBA00022837"/>
    </source>
</evidence>
<evidence type="ECO:0000256" key="2">
    <source>
        <dbReference type="ARBA" id="ARBA00022723"/>
    </source>
</evidence>
<dbReference type="InterPro" id="IPR059177">
    <property type="entry name" value="GH29D-like_dom"/>
</dbReference>
<dbReference type="InterPro" id="IPR050738">
    <property type="entry name" value="Sulfatase"/>
</dbReference>
<dbReference type="CDD" id="cd16027">
    <property type="entry name" value="SGSH"/>
    <property type="match status" value="1"/>
</dbReference>
<feature type="domain" description="Sulfatase N-terminal" evidence="5">
    <location>
        <begin position="7"/>
        <end position="283"/>
    </location>
</feature>
<dbReference type="InterPro" id="IPR024607">
    <property type="entry name" value="Sulfatase_CS"/>
</dbReference>
<dbReference type="OrthoDB" id="9762324at2"/>
<evidence type="ECO:0000259" key="5">
    <source>
        <dbReference type="Pfam" id="PF00884"/>
    </source>
</evidence>
<gene>
    <name evidence="7" type="ORF">FKZ61_00400</name>
</gene>
<dbReference type="InParanoid" id="A0A540VM85"/>
<dbReference type="GO" id="GO:0046872">
    <property type="term" value="F:metal ion binding"/>
    <property type="evidence" value="ECO:0007669"/>
    <property type="project" value="UniProtKB-KW"/>
</dbReference>
<dbReference type="GO" id="GO:0004065">
    <property type="term" value="F:arylsulfatase activity"/>
    <property type="evidence" value="ECO:0007669"/>
    <property type="project" value="TreeGrafter"/>
</dbReference>
<dbReference type="Pfam" id="PF00884">
    <property type="entry name" value="Sulfatase"/>
    <property type="match status" value="1"/>
</dbReference>
<keyword evidence="8" id="KW-1185">Reference proteome</keyword>
<comment type="caution">
    <text evidence="7">The sequence shown here is derived from an EMBL/GenBank/DDBJ whole genome shotgun (WGS) entry which is preliminary data.</text>
</comment>
<dbReference type="GO" id="GO:0016740">
    <property type="term" value="F:transferase activity"/>
    <property type="evidence" value="ECO:0007669"/>
    <property type="project" value="UniProtKB-KW"/>
</dbReference>
<dbReference type="EMBL" id="VIGC01000001">
    <property type="protein sequence ID" value="TQE97875.1"/>
    <property type="molecule type" value="Genomic_DNA"/>
</dbReference>
<dbReference type="InterPro" id="IPR000917">
    <property type="entry name" value="Sulfatase_N"/>
</dbReference>
<dbReference type="PANTHER" id="PTHR42693:SF53">
    <property type="entry name" value="ENDO-4-O-SULFATASE"/>
    <property type="match status" value="1"/>
</dbReference>
<dbReference type="Gene3D" id="3.40.720.10">
    <property type="entry name" value="Alkaline Phosphatase, subunit A"/>
    <property type="match status" value="1"/>
</dbReference>
<keyword evidence="3 7" id="KW-0378">Hydrolase</keyword>
<dbReference type="Proteomes" id="UP000317371">
    <property type="component" value="Unassembled WGS sequence"/>
</dbReference>
<evidence type="ECO:0000313" key="7">
    <source>
        <dbReference type="EMBL" id="TQE97875.1"/>
    </source>
</evidence>
<dbReference type="AlphaFoldDB" id="A0A540VM85"/>
<comment type="similarity">
    <text evidence="1">Belongs to the sulfatase family.</text>
</comment>
<dbReference type="SUPFAM" id="SSF53649">
    <property type="entry name" value="Alkaline phosphatase-like"/>
    <property type="match status" value="1"/>
</dbReference>
<feature type="domain" description="GH29D-like beta-sandwich" evidence="6">
    <location>
        <begin position="469"/>
        <end position="525"/>
    </location>
</feature>
<evidence type="ECO:0000259" key="6">
    <source>
        <dbReference type="Pfam" id="PF13290"/>
    </source>
</evidence>
<keyword evidence="7" id="KW-0808">Transferase</keyword>
<sequence>MTNTRSNILWISFEDTNPFYGCYGDPVARTPHVDRLAAEGCRWPNAFSTAGVCAPARSAIITGMYAISIGTHHMRTTHSNRYTAGMPTPYDAVPPHYVKCFTEYLRAAGYYCTNNVKTDYQFTPPRTAWDELSTEAHWRNRPDPDQPFFAVFNLTRSHESGMWPENCPEITVDPAAIQLPPYFPDTPKVREAMARMYTHIEYNDRILGELLQQLEEDGLADNTVVFHWSDHGPLPRGKRWPYDSGIHVPLIVRWPGVLAPGSVNEQLVSTIDLGPTALSVAGVAIPGHMQGQAFLGDQAAPPREYIYASRDRHDEAYDMVRAVRDKRFKYIRHFCPEKPYLLWIPYRNHHPILQEMWRLHREGALTDPQQLLFQSSRPVEELYDTQADPWEIHNLADDLAYRPELERLRAALERWRQEVGDLGEVDEAEMVRRWYPDGVQPQTAPPLFIPIDEANPGQEPVEGTVNLTGPSLLQIHCATQGASIAYTLEAGADVRWRLYTGPIALPPGQSTVRARAVRIGYAESEERSVRVTVTAGD</sequence>
<dbReference type="PROSITE" id="PS00523">
    <property type="entry name" value="SULFATASE_1"/>
    <property type="match status" value="1"/>
</dbReference>
<evidence type="ECO:0000256" key="1">
    <source>
        <dbReference type="ARBA" id="ARBA00008779"/>
    </source>
</evidence>
<organism evidence="7 8">
    <name type="scientific">Litorilinea aerophila</name>
    <dbReference type="NCBI Taxonomy" id="1204385"/>
    <lineage>
        <taxon>Bacteria</taxon>
        <taxon>Bacillati</taxon>
        <taxon>Chloroflexota</taxon>
        <taxon>Caldilineae</taxon>
        <taxon>Caldilineales</taxon>
        <taxon>Caldilineaceae</taxon>
        <taxon>Litorilinea</taxon>
    </lineage>
</organism>
<dbReference type="Pfam" id="PF13290">
    <property type="entry name" value="CHB_HEX_C_1"/>
    <property type="match status" value="1"/>
</dbReference>
<dbReference type="InterPro" id="IPR017850">
    <property type="entry name" value="Alkaline_phosphatase_core_sf"/>
</dbReference>